<dbReference type="Proteomes" id="UP001642406">
    <property type="component" value="Unassembled WGS sequence"/>
</dbReference>
<feature type="compositionally biased region" description="Acidic residues" evidence="1">
    <location>
        <begin position="596"/>
        <end position="605"/>
    </location>
</feature>
<sequence length="617" mass="69354">MATEPSSPVKTYIKVEQGDDGKSLCFEDLEATKPPPARQETGAMPDKRVANLATLRDQAHSPSVQYEYVAVDCEGREDDDNVYINKTGITHIGLAYMPSSIPPPLTVKDRDEQGKLMGLYQISSHDCRRLQSLDLDDIVATYGVQASSTRLTDRESQVVREQFRYGREVREVATKDLPEHLDLEVERLVSAGQAWTKQVNEPQTELPMKAPPEPSDNQCIDSVLGPHRFVGKWSPSIPSYKQLTQRGAPTMRPYLASMQRNIEQRMIQQHRIQATFFNKNWAGSEGEIELKRLEEKHRPTPNVPPSISPRPNRILRLPALKPVPNPPLDRKTPSRHRAPVPGKITRRILVVWDVAGERRALDKLAPGFLKHFHGWVDLQQVATPVLRAASGQMLGHNDVRMSMRNAMLAVGFKPGFSLQAGPHQKFKPHDPGMDAVRTLGMLARLVAYPTPDMSRMLQEVHVAQYSNFHADMPALRLQRSLYPCLMAIYVTTMEEEAQPFPESLQTNNALSQLLRQRGVGEPQLLTMGYVNKFAEFSSPEVCVYYDTLEKLNAAVNALNGATVNGCVLKAELFWNPNKAWHCAYSQVPADMYKEEEEDGEEDMVDGGDRLGSFCKNK</sequence>
<reference evidence="2 3" key="1">
    <citation type="submission" date="2024-01" db="EMBL/GenBank/DDBJ databases">
        <authorList>
            <person name="Allen C."/>
            <person name="Tagirdzhanova G."/>
        </authorList>
    </citation>
    <scope>NUCLEOTIDE SEQUENCE [LARGE SCALE GENOMIC DNA]</scope>
</reference>
<comment type="caution">
    <text evidence="2">The sequence shown here is derived from an EMBL/GenBank/DDBJ whole genome shotgun (WGS) entry which is preliminary data.</text>
</comment>
<feature type="region of interest" description="Disordered" evidence="1">
    <location>
        <begin position="317"/>
        <end position="339"/>
    </location>
</feature>
<dbReference type="EMBL" id="CAWUHC010000013">
    <property type="protein sequence ID" value="CAK7215014.1"/>
    <property type="molecule type" value="Genomic_DNA"/>
</dbReference>
<name>A0ABP0B619_9PEZI</name>
<keyword evidence="3" id="KW-1185">Reference proteome</keyword>
<organism evidence="2 3">
    <name type="scientific">Sporothrix bragantina</name>
    <dbReference type="NCBI Taxonomy" id="671064"/>
    <lineage>
        <taxon>Eukaryota</taxon>
        <taxon>Fungi</taxon>
        <taxon>Dikarya</taxon>
        <taxon>Ascomycota</taxon>
        <taxon>Pezizomycotina</taxon>
        <taxon>Sordariomycetes</taxon>
        <taxon>Sordariomycetidae</taxon>
        <taxon>Ophiostomatales</taxon>
        <taxon>Ophiostomataceae</taxon>
        <taxon>Sporothrix</taxon>
    </lineage>
</organism>
<accession>A0ABP0B619</accession>
<feature type="region of interest" description="Disordered" evidence="1">
    <location>
        <begin position="596"/>
        <end position="617"/>
    </location>
</feature>
<evidence type="ECO:0000313" key="3">
    <source>
        <dbReference type="Proteomes" id="UP001642406"/>
    </source>
</evidence>
<evidence type="ECO:0000313" key="2">
    <source>
        <dbReference type="EMBL" id="CAK7215014.1"/>
    </source>
</evidence>
<evidence type="ECO:0000256" key="1">
    <source>
        <dbReference type="SAM" id="MobiDB-lite"/>
    </source>
</evidence>
<proteinExistence type="predicted"/>
<protein>
    <submittedName>
        <fullName evidence="2">Uncharacterized protein</fullName>
    </submittedName>
</protein>
<gene>
    <name evidence="2" type="ORF">SBRCBS47491_002345</name>
</gene>